<dbReference type="EMBL" id="RAWK01000123">
    <property type="protein sequence ID" value="RKH63119.1"/>
    <property type="molecule type" value="Genomic_DNA"/>
</dbReference>
<name>A0A3A8Q2Z6_9BACT</name>
<dbReference type="OrthoDB" id="5521549at2"/>
<dbReference type="AlphaFoldDB" id="A0A3A8Q2Z6"/>
<reference evidence="2" key="1">
    <citation type="submission" date="2018-09" db="EMBL/GenBank/DDBJ databases">
        <authorList>
            <person name="Livingstone P.G."/>
            <person name="Whitworth D.E."/>
        </authorList>
    </citation>
    <scope>NUCLEOTIDE SEQUENCE [LARGE SCALE GENOMIC DNA]</scope>
    <source>
        <strain evidence="2">AB050A</strain>
    </source>
</reference>
<comment type="caution">
    <text evidence="1">The sequence shown here is derived from an EMBL/GenBank/DDBJ whole genome shotgun (WGS) entry which is preliminary data.</text>
</comment>
<evidence type="ECO:0000313" key="2">
    <source>
        <dbReference type="Proteomes" id="UP000267003"/>
    </source>
</evidence>
<accession>A0A3A8Q2Z6</accession>
<keyword evidence="2" id="KW-1185">Reference proteome</keyword>
<dbReference type="Proteomes" id="UP000267003">
    <property type="component" value="Unassembled WGS sequence"/>
</dbReference>
<sequence length="90" mass="9853">MEGPAIQAAHAALEEALKQFPKESTGQCAFSARALEVVIGQEAGWYFARVNRRVGRCSGFGPGVTGLETDWFELYAISPDGDITRYPYQP</sequence>
<evidence type="ECO:0000313" key="1">
    <source>
        <dbReference type="EMBL" id="RKH63119.1"/>
    </source>
</evidence>
<protein>
    <submittedName>
        <fullName evidence="1">Uncharacterized protein</fullName>
    </submittedName>
</protein>
<organism evidence="1 2">
    <name type="scientific">Corallococcus aberystwythensis</name>
    <dbReference type="NCBI Taxonomy" id="2316722"/>
    <lineage>
        <taxon>Bacteria</taxon>
        <taxon>Pseudomonadati</taxon>
        <taxon>Myxococcota</taxon>
        <taxon>Myxococcia</taxon>
        <taxon>Myxococcales</taxon>
        <taxon>Cystobacterineae</taxon>
        <taxon>Myxococcaceae</taxon>
        <taxon>Corallococcus</taxon>
    </lineage>
</organism>
<proteinExistence type="predicted"/>
<gene>
    <name evidence="1" type="ORF">D7W81_20990</name>
</gene>